<protein>
    <submittedName>
        <fullName evidence="2">Uncharacterized protein</fullName>
    </submittedName>
</protein>
<feature type="non-terminal residue" evidence="2">
    <location>
        <position position="1"/>
    </location>
</feature>
<dbReference type="Proteomes" id="UP000663877">
    <property type="component" value="Unassembled WGS sequence"/>
</dbReference>
<keyword evidence="4" id="KW-1185">Reference proteome</keyword>
<evidence type="ECO:0000313" key="4">
    <source>
        <dbReference type="Proteomes" id="UP000663832"/>
    </source>
</evidence>
<accession>A0A815PXR6</accession>
<evidence type="ECO:0000313" key="5">
    <source>
        <dbReference type="Proteomes" id="UP000663877"/>
    </source>
</evidence>
<feature type="region of interest" description="Disordered" evidence="1">
    <location>
        <begin position="1"/>
        <end position="43"/>
    </location>
</feature>
<organism evidence="2 5">
    <name type="scientific">Adineta steineri</name>
    <dbReference type="NCBI Taxonomy" id="433720"/>
    <lineage>
        <taxon>Eukaryota</taxon>
        <taxon>Metazoa</taxon>
        <taxon>Spiralia</taxon>
        <taxon>Gnathifera</taxon>
        <taxon>Rotifera</taxon>
        <taxon>Eurotatoria</taxon>
        <taxon>Bdelloidea</taxon>
        <taxon>Adinetida</taxon>
        <taxon>Adinetidae</taxon>
        <taxon>Adineta</taxon>
    </lineage>
</organism>
<dbReference type="AlphaFoldDB" id="A0A815PXR6"/>
<evidence type="ECO:0000313" key="3">
    <source>
        <dbReference type="EMBL" id="CAF1631545.1"/>
    </source>
</evidence>
<name>A0A815PXR6_9BILA</name>
<dbReference type="EMBL" id="CAJNOI010002045">
    <property type="protein sequence ID" value="CAF1454732.1"/>
    <property type="molecule type" value="Genomic_DNA"/>
</dbReference>
<proteinExistence type="predicted"/>
<comment type="caution">
    <text evidence="2">The sequence shown here is derived from an EMBL/GenBank/DDBJ whole genome shotgun (WGS) entry which is preliminary data.</text>
</comment>
<sequence length="43" mass="4572">SAINQPGRASPQPGGLPPPISPLRPTPSIPPRPFERPPVPQRN</sequence>
<gene>
    <name evidence="2" type="ORF">BJG266_LOCUS40639</name>
    <name evidence="3" type="ORF">QVE165_LOCUS57514</name>
</gene>
<reference evidence="2" key="1">
    <citation type="submission" date="2021-02" db="EMBL/GenBank/DDBJ databases">
        <authorList>
            <person name="Nowell W R."/>
        </authorList>
    </citation>
    <scope>NUCLEOTIDE SEQUENCE</scope>
</reference>
<dbReference type="EMBL" id="CAJNOM010002369">
    <property type="protein sequence ID" value="CAF1631545.1"/>
    <property type="molecule type" value="Genomic_DNA"/>
</dbReference>
<evidence type="ECO:0000313" key="2">
    <source>
        <dbReference type="EMBL" id="CAF1454732.1"/>
    </source>
</evidence>
<dbReference type="Proteomes" id="UP000663832">
    <property type="component" value="Unassembled WGS sequence"/>
</dbReference>
<feature type="compositionally biased region" description="Pro residues" evidence="1">
    <location>
        <begin position="14"/>
        <end position="43"/>
    </location>
</feature>
<evidence type="ECO:0000256" key="1">
    <source>
        <dbReference type="SAM" id="MobiDB-lite"/>
    </source>
</evidence>